<dbReference type="Proteomes" id="UP001151760">
    <property type="component" value="Unassembled WGS sequence"/>
</dbReference>
<name>A0ABQ5FZM3_9ASTR</name>
<dbReference type="EMBL" id="BQNB010017886">
    <property type="protein sequence ID" value="GJT68303.1"/>
    <property type="molecule type" value="Genomic_DNA"/>
</dbReference>
<proteinExistence type="predicted"/>
<evidence type="ECO:0000313" key="2">
    <source>
        <dbReference type="Proteomes" id="UP001151760"/>
    </source>
</evidence>
<keyword evidence="2" id="KW-1185">Reference proteome</keyword>
<protein>
    <submittedName>
        <fullName evidence="1">Uncharacterized protein</fullName>
    </submittedName>
</protein>
<evidence type="ECO:0000313" key="1">
    <source>
        <dbReference type="EMBL" id="GJT68303.1"/>
    </source>
</evidence>
<accession>A0ABQ5FZM3</accession>
<comment type="caution">
    <text evidence="1">The sequence shown here is derived from an EMBL/GenBank/DDBJ whole genome shotgun (WGS) entry which is preliminary data.</text>
</comment>
<reference evidence="1" key="1">
    <citation type="journal article" date="2022" name="Int. J. Mol. Sci.">
        <title>Draft Genome of Tanacetum Coccineum: Genomic Comparison of Closely Related Tanacetum-Family Plants.</title>
        <authorList>
            <person name="Yamashiro T."/>
            <person name="Shiraishi A."/>
            <person name="Nakayama K."/>
            <person name="Satake H."/>
        </authorList>
    </citation>
    <scope>NUCLEOTIDE SEQUENCE</scope>
</reference>
<sequence>MHNNTMEAGLRDRPPMLAMGIYAQWQSRFIRYVDTKPNSEALITSKQKQMANKQTQATSNPNKQEVDIIKKAENQAKMTKLSMEWKRLCKIKAKVRVNTEESAVKPEPELKNTIGCNLNPSDGPGKPNTVFLKEDTAYPCLALTKDHKGKKINTPYPEEVNISVVQCDLCELSGLSNVLNIILRVLFVDIVCSVATMFCVVILENYELRQGGFTYGNHLEDVEDVGDFYKLEKGLGIKDGTTVTAKDGTVTNFLRKFPEYKPTKGEEEILKLRSVWEKVNYDISDVIRIGSTLIVDLRDSRWDDFELVVEFESMRDCPPLYVF</sequence>
<organism evidence="1 2">
    <name type="scientific">Tanacetum coccineum</name>
    <dbReference type="NCBI Taxonomy" id="301880"/>
    <lineage>
        <taxon>Eukaryota</taxon>
        <taxon>Viridiplantae</taxon>
        <taxon>Streptophyta</taxon>
        <taxon>Embryophyta</taxon>
        <taxon>Tracheophyta</taxon>
        <taxon>Spermatophyta</taxon>
        <taxon>Magnoliopsida</taxon>
        <taxon>eudicotyledons</taxon>
        <taxon>Gunneridae</taxon>
        <taxon>Pentapetalae</taxon>
        <taxon>asterids</taxon>
        <taxon>campanulids</taxon>
        <taxon>Asterales</taxon>
        <taxon>Asteraceae</taxon>
        <taxon>Asteroideae</taxon>
        <taxon>Anthemideae</taxon>
        <taxon>Anthemidinae</taxon>
        <taxon>Tanacetum</taxon>
    </lineage>
</organism>
<gene>
    <name evidence="1" type="ORF">Tco_1019783</name>
</gene>
<reference evidence="1" key="2">
    <citation type="submission" date="2022-01" db="EMBL/GenBank/DDBJ databases">
        <authorList>
            <person name="Yamashiro T."/>
            <person name="Shiraishi A."/>
            <person name="Satake H."/>
            <person name="Nakayama K."/>
        </authorList>
    </citation>
    <scope>NUCLEOTIDE SEQUENCE</scope>
</reference>